<dbReference type="AlphaFoldDB" id="A0A974DUG4"/>
<dbReference type="Proteomes" id="UP000694892">
    <property type="component" value="Chromosome 1S"/>
</dbReference>
<reference evidence="2" key="1">
    <citation type="journal article" date="2016" name="Nature">
        <title>Genome evolution in the allotetraploid frog Xenopus laevis.</title>
        <authorList>
            <person name="Session A.M."/>
            <person name="Uno Y."/>
            <person name="Kwon T."/>
            <person name="Chapman J.A."/>
            <person name="Toyoda A."/>
            <person name="Takahashi S."/>
            <person name="Fukui A."/>
            <person name="Hikosaka A."/>
            <person name="Suzuki A."/>
            <person name="Kondo M."/>
            <person name="van Heeringen S.J."/>
            <person name="Quigley I."/>
            <person name="Heinz S."/>
            <person name="Ogino H."/>
            <person name="Ochi H."/>
            <person name="Hellsten U."/>
            <person name="Lyons J.B."/>
            <person name="Simakov O."/>
            <person name="Putnam N."/>
            <person name="Stites J."/>
            <person name="Kuroki Y."/>
            <person name="Tanaka T."/>
            <person name="Michiue T."/>
            <person name="Watanabe M."/>
            <person name="Bogdanovic O."/>
            <person name="Lister R."/>
            <person name="Georgiou G."/>
            <person name="Paranjpe S.S."/>
            <person name="van Kruijsbergen I."/>
            <person name="Shu S."/>
            <person name="Carlson J."/>
            <person name="Kinoshita T."/>
            <person name="Ohta Y."/>
            <person name="Mawaribuchi S."/>
            <person name="Jenkins J."/>
            <person name="Grimwood J."/>
            <person name="Schmutz J."/>
            <person name="Mitros T."/>
            <person name="Mozaffari S.V."/>
            <person name="Suzuki Y."/>
            <person name="Haramoto Y."/>
            <person name="Yamamoto T.S."/>
            <person name="Takagi C."/>
            <person name="Heald R."/>
            <person name="Miller K."/>
            <person name="Haudenschild C."/>
            <person name="Kitzman J."/>
            <person name="Nakayama T."/>
            <person name="Izutsu Y."/>
            <person name="Robert J."/>
            <person name="Fortriede J."/>
            <person name="Burns K."/>
            <person name="Lotay V."/>
            <person name="Karimi K."/>
            <person name="Yasuoka Y."/>
            <person name="Dichmann D.S."/>
            <person name="Flajnik M.F."/>
            <person name="Houston D.W."/>
            <person name="Shendure J."/>
            <person name="DuPasquier L."/>
            <person name="Vize P.D."/>
            <person name="Zorn A.M."/>
            <person name="Ito M."/>
            <person name="Marcotte E.M."/>
            <person name="Wallingford J.B."/>
            <person name="Ito Y."/>
            <person name="Asashima M."/>
            <person name="Ueno N."/>
            <person name="Matsuda Y."/>
            <person name="Veenstra G.J."/>
            <person name="Fujiyama A."/>
            <person name="Harland R.M."/>
            <person name="Taira M."/>
            <person name="Rokhsar D.S."/>
        </authorList>
    </citation>
    <scope>NUCLEOTIDE SEQUENCE [LARGE SCALE GENOMIC DNA]</scope>
    <source>
        <strain evidence="2">J</strain>
    </source>
</reference>
<gene>
    <name evidence="1" type="ORF">XELAEV_18010580mg</name>
</gene>
<dbReference type="EMBL" id="CM004467">
    <property type="protein sequence ID" value="OCT98349.1"/>
    <property type="molecule type" value="Genomic_DNA"/>
</dbReference>
<evidence type="ECO:0000313" key="1">
    <source>
        <dbReference type="EMBL" id="OCT98349.1"/>
    </source>
</evidence>
<sequence>MPFINYTLLSLNVPYDTTVQVKNTPRSEEHTLHRTIVSFFSNLCKSFMCISFVFYRNLEAWIIFTFLCVPM</sequence>
<proteinExistence type="predicted"/>
<organism evidence="1 2">
    <name type="scientific">Xenopus laevis</name>
    <name type="common">African clawed frog</name>
    <dbReference type="NCBI Taxonomy" id="8355"/>
    <lineage>
        <taxon>Eukaryota</taxon>
        <taxon>Metazoa</taxon>
        <taxon>Chordata</taxon>
        <taxon>Craniata</taxon>
        <taxon>Vertebrata</taxon>
        <taxon>Euteleostomi</taxon>
        <taxon>Amphibia</taxon>
        <taxon>Batrachia</taxon>
        <taxon>Anura</taxon>
        <taxon>Pipoidea</taxon>
        <taxon>Pipidae</taxon>
        <taxon>Xenopodinae</taxon>
        <taxon>Xenopus</taxon>
        <taxon>Xenopus</taxon>
    </lineage>
</organism>
<evidence type="ECO:0000313" key="2">
    <source>
        <dbReference type="Proteomes" id="UP000694892"/>
    </source>
</evidence>
<name>A0A974DUG4_XENLA</name>
<accession>A0A974DUG4</accession>
<protein>
    <submittedName>
        <fullName evidence="1">Uncharacterized protein</fullName>
    </submittedName>
</protein>